<dbReference type="EMBL" id="KU669289">
    <property type="protein sequence ID" value="AOL56562.1"/>
    <property type="molecule type" value="Genomic_DNA"/>
</dbReference>
<accession>A0A1C8ZY24</accession>
<proteinExistence type="predicted"/>
<sequence length="210" mass="25354">MQWFSFDDHITLLYSGTIMSPSLFEIDRYSSLYDYNKGTITILENGRKLFTFDQKRFDKIVAIQINLCNKEGMRIPPQHLKLRYDFLDSYLWSSNICYFYTFLRPADEQNIAKGLVGIIHSRWCKRIMYMKLVRRTYYDSHVEYNDGGYHHDNDRCWSLYNALRIDLETDFNIRNLSPFAVYFPLNYNKNINKRLFFILLQYIRKSTKCI</sequence>
<evidence type="ECO:0000313" key="1">
    <source>
        <dbReference type="EMBL" id="AOL56562.1"/>
    </source>
</evidence>
<organism evidence="1">
    <name type="scientific">Chrysodeixis includens nucleopolyhedrovirus</name>
    <dbReference type="NCBI Taxonomy" id="1207438"/>
    <lineage>
        <taxon>Viruses</taxon>
        <taxon>Viruses incertae sedis</taxon>
        <taxon>Naldaviricetes</taxon>
        <taxon>Lefavirales</taxon>
        <taxon>Baculoviridae</taxon>
        <taxon>Alphabaculovirus</taxon>
        <taxon>Alphabaculovirus chrincludentis</taxon>
        <taxon>Alphabaculovirus alterchrincludentis</taxon>
    </lineage>
</organism>
<name>A0A1C8ZY24_9ABAC</name>
<protein>
    <submittedName>
        <fullName evidence="1">Uncharacterized protein</fullName>
    </submittedName>
</protein>
<dbReference type="EMBL" id="KU669290">
    <property type="protein sequence ID" value="AOL56703.1"/>
    <property type="molecule type" value="Genomic_DNA"/>
</dbReference>
<reference evidence="1" key="1">
    <citation type="journal article" date="2016" name="Genome Announc.">
        <title>Complete genomes of six Chrysodeixis includens nucleopolyhedrovirus isolates.</title>
        <authorList>
            <person name="Craveiro S.R."/>
            <person name="Santos L.A.V.M."/>
            <person name="Togawa R.C."/>
            <person name="Inglis P.W."/>
            <person name="Grynberg P."/>
            <person name="Ribeiro Z.M.A."/>
            <person name="Ribeiro B.M."/>
            <person name="Castro M.E.B."/>
        </authorList>
    </citation>
    <scope>NUCLEOTIDE SEQUENCE</scope>
    <source>
        <strain evidence="1">IA</strain>
        <strain evidence="2">IB</strain>
    </source>
</reference>
<evidence type="ECO:0000313" key="2">
    <source>
        <dbReference type="EMBL" id="AOL56703.1"/>
    </source>
</evidence>